<gene>
    <name evidence="1" type="ORF">E5676_scaffold605G00190</name>
</gene>
<comment type="caution">
    <text evidence="1">The sequence shown here is derived from an EMBL/GenBank/DDBJ whole genome shotgun (WGS) entry which is preliminary data.</text>
</comment>
<proteinExistence type="predicted"/>
<evidence type="ECO:0000313" key="1">
    <source>
        <dbReference type="EMBL" id="TYK23425.1"/>
    </source>
</evidence>
<dbReference type="InterPro" id="IPR036397">
    <property type="entry name" value="RNaseH_sf"/>
</dbReference>
<dbReference type="PANTHER" id="PTHR42648:SF27">
    <property type="entry name" value="RNA-DIRECTED DNA POLYMERASE"/>
    <property type="match status" value="1"/>
</dbReference>
<dbReference type="Proteomes" id="UP000321947">
    <property type="component" value="Unassembled WGS sequence"/>
</dbReference>
<organism evidence="1 2">
    <name type="scientific">Cucumis melo var. makuwa</name>
    <name type="common">Oriental melon</name>
    <dbReference type="NCBI Taxonomy" id="1194695"/>
    <lineage>
        <taxon>Eukaryota</taxon>
        <taxon>Viridiplantae</taxon>
        <taxon>Streptophyta</taxon>
        <taxon>Embryophyta</taxon>
        <taxon>Tracheophyta</taxon>
        <taxon>Spermatophyta</taxon>
        <taxon>Magnoliopsida</taxon>
        <taxon>eudicotyledons</taxon>
        <taxon>Gunneridae</taxon>
        <taxon>Pentapetalae</taxon>
        <taxon>rosids</taxon>
        <taxon>fabids</taxon>
        <taxon>Cucurbitales</taxon>
        <taxon>Cucurbitaceae</taxon>
        <taxon>Benincaseae</taxon>
        <taxon>Cucumis</taxon>
    </lineage>
</organism>
<sequence length="469" mass="53608">MSDVLAKKHESLATAKESMDSLKGMFEQPGWSLRHEVIKYIYTKCMKEDTSVREHVLDMMMHFNIAEGEITLKVGTGEMVSAKAVEDSKIGRLVKNGLLSQLEDNSLPLCDFYLEGKMTKRSFTGKGLRAKTPLELVHSDLCGPMNVKVRGGYEYFISFIDDYSRYGHVYLIQNKSDSFEKFKEHKTEVQNEIEDPLTYKQAMNDVDCDQWIKAMDLEMESMYSNFVWTLVDQPNDMDVKTTFLNGNLEESIYMVQLERIINSTVAFLVLYVDDILLLGNDVGHLADIKKWLATQFQMKDLGNAQYVLQFQKGSAAMQIWSSFIKRKMSKETSRIGIVSRYHSNLGRDHWTAVKNILKYLRRTKDYMLTYGSKDLILIGYTDSDFQTDKDARKSTSGSVFTLNGGVLVWRSIKQSSIADSTMEAEYVAACEAAKEVLQIHENLEVINEENTLNENTILSGKSYIEETLQ</sequence>
<dbReference type="CDD" id="cd09272">
    <property type="entry name" value="RNase_HI_RT_Ty1"/>
    <property type="match status" value="1"/>
</dbReference>
<protein>
    <submittedName>
        <fullName evidence="1">Retrovirus-related pol polyprotein from transposon tnt 1-94</fullName>
    </submittedName>
</protein>
<dbReference type="InterPro" id="IPR012337">
    <property type="entry name" value="RNaseH-like_sf"/>
</dbReference>
<accession>A0A5D3DIL5</accession>
<dbReference type="EMBL" id="SSTD01004528">
    <property type="protein sequence ID" value="TYK23425.1"/>
    <property type="molecule type" value="Genomic_DNA"/>
</dbReference>
<dbReference type="Gene3D" id="3.30.420.10">
    <property type="entry name" value="Ribonuclease H-like superfamily/Ribonuclease H"/>
    <property type="match status" value="1"/>
</dbReference>
<dbReference type="PANTHER" id="PTHR42648">
    <property type="entry name" value="TRANSPOSASE, PUTATIVE-RELATED"/>
    <property type="match status" value="1"/>
</dbReference>
<dbReference type="InterPro" id="IPR043502">
    <property type="entry name" value="DNA/RNA_pol_sf"/>
</dbReference>
<dbReference type="SUPFAM" id="SSF53098">
    <property type="entry name" value="Ribonuclease H-like"/>
    <property type="match status" value="1"/>
</dbReference>
<dbReference type="AlphaFoldDB" id="A0A5D3DIL5"/>
<reference evidence="1 2" key="1">
    <citation type="submission" date="2019-08" db="EMBL/GenBank/DDBJ databases">
        <title>Draft genome sequences of two oriental melons (Cucumis melo L. var makuwa).</title>
        <authorList>
            <person name="Kwon S.-Y."/>
        </authorList>
    </citation>
    <scope>NUCLEOTIDE SEQUENCE [LARGE SCALE GENOMIC DNA]</scope>
    <source>
        <strain evidence="2">cv. Chang Bougi</strain>
        <tissue evidence="1">Leaf</tissue>
    </source>
</reference>
<evidence type="ECO:0000313" key="2">
    <source>
        <dbReference type="Proteomes" id="UP000321947"/>
    </source>
</evidence>
<name>A0A5D3DIL5_CUCMM</name>
<dbReference type="SUPFAM" id="SSF56672">
    <property type="entry name" value="DNA/RNA polymerases"/>
    <property type="match status" value="1"/>
</dbReference>
<dbReference type="GO" id="GO:0003676">
    <property type="term" value="F:nucleic acid binding"/>
    <property type="evidence" value="ECO:0007669"/>
    <property type="project" value="InterPro"/>
</dbReference>
<dbReference type="InterPro" id="IPR039537">
    <property type="entry name" value="Retrotran_Ty1/copia-like"/>
</dbReference>